<feature type="compositionally biased region" description="Acidic residues" evidence="1">
    <location>
        <begin position="4174"/>
        <end position="4207"/>
    </location>
</feature>
<comment type="caution">
    <text evidence="4">The sequence shown here is derived from an EMBL/GenBank/DDBJ whole genome shotgun (WGS) entry which is preliminary data.</text>
</comment>
<feature type="compositionally biased region" description="Basic residues" evidence="1">
    <location>
        <begin position="1865"/>
        <end position="1875"/>
    </location>
</feature>
<feature type="region of interest" description="Disordered" evidence="1">
    <location>
        <begin position="3801"/>
        <end position="3828"/>
    </location>
</feature>
<feature type="region of interest" description="Disordered" evidence="1">
    <location>
        <begin position="298"/>
        <end position="336"/>
    </location>
</feature>
<dbReference type="InterPro" id="IPR001623">
    <property type="entry name" value="DnaJ_domain"/>
</dbReference>
<sequence length="4251" mass="475595">MGTVSSQPKSVRSTKSRHFGWDRVVTRYNKVTKQNESSWETTWRSVQTQHEFSNSYPSTIPELQIYASYKYRRGFINQIRSAISILAAKSLEPQDMESTSIEDIQHGLHNRGLDPFTMKPSIALKFVKTAIEDNEVQRAERWLVENYRCDQARIMSMDFRYNQLVLAPVYIPVFVFSIQYLNRTFRTFVQAHDETGLVSGMRFYSWQRVSAVTAICAAAGLMAVGTSRFGMTMTTGFWLGVVVPSMAVAWSVLYYPILDYHIRDWWRQREMDGHEAEASYSSWDTDWTKAYDRYEEEQRRQDWSENQQYRQSSQGSRSSSSSAEQSGPPGDPQGYYATLGVQKNASVQEIQSAFRGLAMKWHPDRFNTPEEKARGKKKFQEITAAYSVLRDVKKRRAYDIYYFQEDSDESSIYMQSEAPSPHNGSSNYDNNNGGIENDSRRDRNTSQQSTSSQRDNRAMADQPVMTSLPSSPTSTSFVSLSSPSRSPKTTSPNVKDITYNNTRQLPKASTPRTSPSLSSPAPPEQLKRISMLKEQERIQESQMEDAKSLAITIENRDLMSRADLEETLLKNLFAPVKSLESEYITRFHGQTPPMDGAESTPRNGNDAIRAANTLTKCLSGLSDGFSCPGVEQDFVQPEIHITVIAECSQFASNLHTGEMLANFPTMKVLLQDVILTETNLRNVLKVLRVQLAKFQTKLSRFRGELRRTREKLGYSLAVEDAVEDVNAELDLEDDISQRKSWGVGLSGANLSYTLTAGLFALGMMPSTASPSLVIITDGVVKSNLLHGSTILRRYMELDISCSIVQLGNHNEAIPSCNWGFVQDTEMLRFVAEATLGKFMYSQDCVPVDLFNKARGPVTNRVAPNLYHRAFLIRELCLLKPRPGLDDVEEREDSAGYSFANFPWDPKSLPEPIKMMQTACKDYHLNIPVEMLVTTRIRQGFRIKGVFVVPDRDRPSSERYIITMTLAWLPNVTVQYKLKGQVSSTSFNSSYLSRFEAPKVEIDIIAYQAFAIHFLNSQHAPVNANHSVYAKVFRIHRYIVGLSDSDVALRGLNNSHVSANQALWTQRAKKKERSSMSVSGTTSQEQKKEDMNTYISRLSEQWSGLAKDADFQYSRGWYIEHEFDVLLVIPPPTFLPTTMDAKNSLVKYAEGLGATIKRIKDSLKATWASFAVGDVLIQPCQSPEPNPSTTASSQFCELRLFNEPNVAVLRVQLRFFGVPVLRRRSIAKDLKERIHNFQADQSEQIRNLKSDSEIVPAKVLHCHRPIYRLLMRHLIYEAPLSHTPESTLTDFHTHVSEPKGEESVLRSYLVHKRWGWKDQVRDPAYLSENNYMASQDLAFQYICAQRIGEGFILASALPNRAVFYKEVDLPEQKESLLRGPTTAQYLIFRSPVSGELVTELWMEPSLDVCRQNIFEKTKAHIIAVDRFIISRLATYEAIHTIGRLRLRPEVNMQPERGFMYPWLFDPATLLRQQRLITLAFEAAHLSPQSKDDHDVEPERHRRCIHTLGLGTTNVAEGASSALMIGSNSSREISITKNFNASTTSLSQSLLEADVPAQSENDLIAEYKDQLRELCCAERDLALLHLFMEKSLSQLADGEIMPGNEDDACTQFFSDIKNSIKRNPEVRQTLMTFHCASSFLDIRCFVKSFNARFFRLIIVPRLGSVISHLVKLRSLPTKEHETRTGQARQDFFSCFMFECLRSKPLADVSEHNANALDQSFDLIELHSVPLGPVVAQQPMLLQPIVNEDQGKARVQESTMQLIRSISQAYSHSFAKAIYASLIEGHAIDSSDLKKACQICTRTTVDINITGFLNTLEQGRRTGMIRDESSELMTRFMTVLKHSFELAPVSGSDQTYFYRPILRKFAPKQTKPKTRKRSPSVSRSGSIDADMEDALAEVIESAERPLFLHLECSFQKPLTPASELDRVGLKSQVTFPVNELPVSYIYTDKDSRESNYAPTSIGLDSRPVDSADGTVAILHLVISTLPMPEDYAGPTLKTIDSEPKINIDNSQLTGTRSLYHLFPTLDSVQAEAIAETEARLEWLVKEEVMHGLLNMAPVTVDILGLVETQLKTKSDFVNFPTAMTLPLIFAKKRRGYEIFMQELGRTNMHPYELRQVGQYFYLTEGEDPLDSEDFEETIDKSDSYNIEEVTTQAEADYHNDDLPSLSSNLEKDSSLSPSNDLCHGLGIVILPKPKHAKIDSSERTDNGKRRPRKKRSFWLIIVPRDSFLQMYFFSKTLSEEACNAILDHVRKAISDLCIKVNQLTLLQSLNETRVCSVYLVPNEHTDPSADSESGSESDQYSQEDEILVTGGSKPADVDQTAQKKFRPGEFACPLVHRVAWPLHWRVKPGQATKSVAHVVLYQFAVSNRKNFFVVESQDDYDENKKIVVYLRLSEVEVQPELESDAHTSDDPRGLHLGIGKTEESNGQPSHGLEDPGSLGNSPRPSPTASPGSRVVAPPIVRTETRELVIEVYGVEPPGKKVTVELFNMLESRFYNSVVLPAVATFLSRNTSALKLTQADVDFILPVDRLEPARQMLEIPHFINVPFAFLMYLKQNLCLYLNPLTGSDKIRDFSFFYNAVPGRPTPIEQVGFGVAGVCLTVLGQDMKPAFEVGYREGDRDKEDIERYFATFPNSSGLKPPKYSLMIEVWAQGNVNAPALLDAICQSFRQSLCDDIIEASIVQGLCPSARDRRNDVDELDGEPLIGERIQKDFIDPSFTVLQHSYEWKNPAVQSLALEYSMPPWIMDSFLLELDEIMTDVSVHFSPLLVRSMANSGRYKEYKASSGTRKSFGDMTNIRFILIGGIPDLSDGSSSSYYGRRTSMGSDRTHSRRSSLAEGQSLHHSLKTSTHSSLLLPKRQLEDVKMYPNAVATSGQDEAIELTRNCFVVMTVNGFGLQAYTYNWGKTFHEFMFSAIEKVVKWHRDRMRLLDNILLQKMGLFHHVPSILSTVPALNPPLAAQLTPAITPSMAHGHTRIVPQGSPHLGSNLRIALEPAASTPNIAKATTTSPKAQATPTVLSETANLASLVEDQFPSRIRSLPMGGSLYGNEDNRPEPPKALSALPLVARPSLSSSMPIQSQATDQGSSAANTIINAGLDVDQILREHSLEPLETPRDEDQIQDEVQRHGKHFLDTFASHTKNVEDQQNAYNVYQKWSRRYRDRKGAPNALHENMNTSDLAIMLRSSRLLHFCRTPLLFTEFSSSLFRISKDIPAATALSSVSQCASGKDELSSGGAGESASLSDPVVQWYSALAETFMREYSQYLVTVGMQLLMYGNSKFDKPVELSQSGELSFMSQFTVSQTLSVPSPAAFLFKSLQGGSIMCEVRLQGMFVCVTLYTLNRRYGRVRVAAPGFATAEANKQSLRLFTEQCARFKDRIHVNSFVYDFHLRYIHQILMKSSKINVPGSLNGEPNSASEPSNSLPSSFDLLDVLHQFLQYHSRPAAYSRNRVYRGVYRANVAPGESELPGHLFEYIIKNPQRYGFQTIQHQNRPRACFISGRDLLSGFGGKPRTTDDNLRSEHNRIISEGSGQDPKGFGVGGNRGGLPPNNDKRSFGVHSRHTSHDSSLNTKRTSRRMTTSRSSHTMKDITTLEEDGVEYVLIISDGEQDSMSLTVHYFLLILRSEEVVKKLEERHGPLVCAKDRVMAASHSSLILRKNGSTSQGVSNLANRSGFIGNQSLQLESLREDETQSEPKQSPLNHDNEPEKSDSVPQETFHAGDRLMDAAELQERITGRAVLGDVVRAAEVRLDLMLRQAAQFFDRDSLWEMLLQGKIGNSGVILTGSNTALGGTSHTIGTPGTVLSTDNTDYLSHNTGGNAGTTGQQQQQSSAGNDNISPSSAELGFADFLALGQRFHSTPLEEMEPDFRDIVMAPEINWDEVLSFLARCYAKYAREFVEHDETHSPGPAVSSLRPRQPQGSISRRGSLVLSHKPRRARRHLVIFNPDNRDLLVHFVINIRPEEGLAQGNHGPSLKRPALRCGSLTRVSIGDLYSNRVSSMTSIARAATLAVTKVASRLQSRSREPSTTAQVNCQSVTSSRAASVVMTEDDTQSVMTSTTSATGRGGSSSLHMAGSTVGAGAGPSNLLSPEGGGARRTRKVSSTSVGSQGQVQSRSQSHRRLGLGLGLGLEGGPKNLRERQSTTGSERLGEQYSENNSLMDSETHQGNESEGQDQSNTVSVMGDNDSEQDQLDDDDGDGEDEDLVEDEDQDEGEDDGFDETRANVRVFSVSREPKSGYNEIEAEHVGDIIRTLSYWIWRTQK</sequence>
<feature type="region of interest" description="Disordered" evidence="1">
    <location>
        <begin position="411"/>
        <end position="527"/>
    </location>
</feature>
<dbReference type="PROSITE" id="PS00636">
    <property type="entry name" value="DNAJ_1"/>
    <property type="match status" value="1"/>
</dbReference>
<feature type="region of interest" description="Disordered" evidence="1">
    <location>
        <begin position="3676"/>
        <end position="3707"/>
    </location>
</feature>
<feature type="region of interest" description="Disordered" evidence="1">
    <location>
        <begin position="3891"/>
        <end position="3921"/>
    </location>
</feature>
<dbReference type="SMART" id="SM00271">
    <property type="entry name" value="DnaJ"/>
    <property type="match status" value="1"/>
</dbReference>
<evidence type="ECO:0000256" key="2">
    <source>
        <dbReference type="SAM" id="Phobius"/>
    </source>
</evidence>
<gene>
    <name evidence="4" type="ORF">BGZ80_006980</name>
</gene>
<dbReference type="Gene3D" id="1.10.287.110">
    <property type="entry name" value="DnaJ domain"/>
    <property type="match status" value="1"/>
</dbReference>
<feature type="compositionally biased region" description="Low complexity" evidence="1">
    <location>
        <begin position="423"/>
        <end position="434"/>
    </location>
</feature>
<dbReference type="PANTHER" id="PTHR14918">
    <property type="entry name" value="KICSTOR COMPLEX PROTEIN SZT2"/>
    <property type="match status" value="1"/>
</dbReference>
<protein>
    <recommendedName>
        <fullName evidence="3">J domain-containing protein</fullName>
    </recommendedName>
</protein>
<dbReference type="SUPFAM" id="SSF46565">
    <property type="entry name" value="Chaperone J-domain"/>
    <property type="match status" value="1"/>
</dbReference>
<proteinExistence type="predicted"/>
<feature type="compositionally biased region" description="Low complexity" evidence="1">
    <location>
        <begin position="3812"/>
        <end position="3824"/>
    </location>
</feature>
<organism evidence="4 5">
    <name type="scientific">Entomortierella chlamydospora</name>
    <dbReference type="NCBI Taxonomy" id="101097"/>
    <lineage>
        <taxon>Eukaryota</taxon>
        <taxon>Fungi</taxon>
        <taxon>Fungi incertae sedis</taxon>
        <taxon>Mucoromycota</taxon>
        <taxon>Mortierellomycotina</taxon>
        <taxon>Mortierellomycetes</taxon>
        <taxon>Mortierellales</taxon>
        <taxon>Mortierellaceae</taxon>
        <taxon>Entomortierella</taxon>
    </lineage>
</organism>
<feature type="region of interest" description="Disordered" evidence="1">
    <location>
        <begin position="2396"/>
        <end position="2453"/>
    </location>
</feature>
<feature type="transmembrane region" description="Helical" evidence="2">
    <location>
        <begin position="237"/>
        <end position="257"/>
    </location>
</feature>
<name>A0A9P6T4C0_9FUNG</name>
<keyword evidence="2" id="KW-1133">Transmembrane helix</keyword>
<dbReference type="InterPro" id="IPR036869">
    <property type="entry name" value="J_dom_sf"/>
</dbReference>
<feature type="compositionally biased region" description="Polar residues" evidence="1">
    <location>
        <begin position="4158"/>
        <end position="4169"/>
    </location>
</feature>
<dbReference type="Pfam" id="PF00226">
    <property type="entry name" value="DnaJ"/>
    <property type="match status" value="1"/>
</dbReference>
<feature type="compositionally biased region" description="Low complexity" evidence="1">
    <location>
        <begin position="307"/>
        <end position="326"/>
    </location>
</feature>
<feature type="transmembrane region" description="Helical" evidence="2">
    <location>
        <begin position="161"/>
        <end position="181"/>
    </location>
</feature>
<feature type="region of interest" description="Disordered" evidence="1">
    <location>
        <begin position="4032"/>
        <end position="4223"/>
    </location>
</feature>
<dbReference type="EMBL" id="JAAAID010000035">
    <property type="protein sequence ID" value="KAG0023966.1"/>
    <property type="molecule type" value="Genomic_DNA"/>
</dbReference>
<feature type="region of interest" description="Disordered" evidence="1">
    <location>
        <begin position="1865"/>
        <end position="1884"/>
    </location>
</feature>
<evidence type="ECO:0000256" key="1">
    <source>
        <dbReference type="SAM" id="MobiDB-lite"/>
    </source>
</evidence>
<feature type="compositionally biased region" description="Low complexity" evidence="1">
    <location>
        <begin position="508"/>
        <end position="519"/>
    </location>
</feature>
<feature type="region of interest" description="Disordered" evidence="1">
    <location>
        <begin position="2282"/>
        <end position="2301"/>
    </location>
</feature>
<feature type="compositionally biased region" description="Polar residues" evidence="1">
    <location>
        <begin position="2285"/>
        <end position="2297"/>
    </location>
</feature>
<keyword evidence="5" id="KW-1185">Reference proteome</keyword>
<feature type="region of interest" description="Disordered" evidence="1">
    <location>
        <begin position="3517"/>
        <end position="3577"/>
    </location>
</feature>
<keyword evidence="2" id="KW-0472">Membrane</keyword>
<feature type="compositionally biased region" description="Polar residues" evidence="1">
    <location>
        <begin position="2435"/>
        <end position="2447"/>
    </location>
</feature>
<dbReference type="GO" id="GO:0005777">
    <property type="term" value="C:peroxisome"/>
    <property type="evidence" value="ECO:0007669"/>
    <property type="project" value="InterPro"/>
</dbReference>
<dbReference type="PROSITE" id="PS50076">
    <property type="entry name" value="DNAJ_2"/>
    <property type="match status" value="1"/>
</dbReference>
<dbReference type="PRINTS" id="PR00625">
    <property type="entry name" value="JDOMAIN"/>
</dbReference>
<dbReference type="PANTHER" id="PTHR14918:SF3">
    <property type="entry name" value="KICSTOR COMPLEX PROTEIN SZT2"/>
    <property type="match status" value="1"/>
</dbReference>
<feature type="transmembrane region" description="Helical" evidence="2">
    <location>
        <begin position="206"/>
        <end position="225"/>
    </location>
</feature>
<reference evidence="4" key="1">
    <citation type="journal article" date="2020" name="Fungal Divers.">
        <title>Resolving the Mortierellaceae phylogeny through synthesis of multi-gene phylogenetics and phylogenomics.</title>
        <authorList>
            <person name="Vandepol N."/>
            <person name="Liber J."/>
            <person name="Desiro A."/>
            <person name="Na H."/>
            <person name="Kennedy M."/>
            <person name="Barry K."/>
            <person name="Grigoriev I.V."/>
            <person name="Miller A.N."/>
            <person name="O'Donnell K."/>
            <person name="Stajich J.E."/>
            <person name="Bonito G."/>
        </authorList>
    </citation>
    <scope>NUCLEOTIDE SEQUENCE</scope>
    <source>
        <strain evidence="4">NRRL 2769</strain>
    </source>
</reference>
<evidence type="ECO:0000313" key="4">
    <source>
        <dbReference type="EMBL" id="KAG0023966.1"/>
    </source>
</evidence>
<dbReference type="InterPro" id="IPR033228">
    <property type="entry name" value="SZT2"/>
</dbReference>
<feature type="compositionally biased region" description="Low complexity" evidence="1">
    <location>
        <begin position="4090"/>
        <end position="4105"/>
    </location>
</feature>
<evidence type="ECO:0000259" key="3">
    <source>
        <dbReference type="PROSITE" id="PS50076"/>
    </source>
</evidence>
<feature type="region of interest" description="Disordered" evidence="1">
    <location>
        <begin position="1065"/>
        <end position="1089"/>
    </location>
</feature>
<dbReference type="CDD" id="cd06257">
    <property type="entry name" value="DnaJ"/>
    <property type="match status" value="1"/>
</dbReference>
<feature type="compositionally biased region" description="Low complexity" evidence="1">
    <location>
        <begin position="2811"/>
        <end position="2820"/>
    </location>
</feature>
<feature type="compositionally biased region" description="Low complexity" evidence="1">
    <location>
        <begin position="466"/>
        <end position="492"/>
    </location>
</feature>
<feature type="compositionally biased region" description="Polar residues" evidence="1">
    <location>
        <begin position="1074"/>
        <end position="1083"/>
    </location>
</feature>
<feature type="compositionally biased region" description="Basic and acidic residues" evidence="1">
    <location>
        <begin position="2400"/>
        <end position="2410"/>
    </location>
</feature>
<evidence type="ECO:0000313" key="5">
    <source>
        <dbReference type="Proteomes" id="UP000703661"/>
    </source>
</evidence>
<accession>A0A9P6T4C0</accession>
<dbReference type="Proteomes" id="UP000703661">
    <property type="component" value="Unassembled WGS sequence"/>
</dbReference>
<dbReference type="InterPro" id="IPR018253">
    <property type="entry name" value="DnaJ_domain_CS"/>
</dbReference>
<feature type="domain" description="J" evidence="3">
    <location>
        <begin position="334"/>
        <end position="402"/>
    </location>
</feature>
<feature type="region of interest" description="Disordered" evidence="1">
    <location>
        <begin position="2811"/>
        <end position="2847"/>
    </location>
</feature>
<keyword evidence="2" id="KW-0812">Transmembrane</keyword>